<dbReference type="AlphaFoldDB" id="A0A8H7VV19"/>
<protein>
    <recommendedName>
        <fullName evidence="3">PCI domain-containing protein</fullName>
    </recommendedName>
</protein>
<keyword evidence="5" id="KW-1185">Reference proteome</keyword>
<reference evidence="4" key="1">
    <citation type="submission" date="2021-01" db="EMBL/GenBank/DDBJ databases">
        <title>Metabolic potential, ecology and presence of endohyphal bacteria is reflected in genomic diversity of Mucoromycotina.</title>
        <authorList>
            <person name="Muszewska A."/>
            <person name="Okrasinska A."/>
            <person name="Steczkiewicz K."/>
            <person name="Drgas O."/>
            <person name="Orlowska M."/>
            <person name="Perlinska-Lenart U."/>
            <person name="Aleksandrzak-Piekarczyk T."/>
            <person name="Szatraj K."/>
            <person name="Zielenkiewicz U."/>
            <person name="Pilsyk S."/>
            <person name="Malc E."/>
            <person name="Mieczkowski P."/>
            <person name="Kruszewska J.S."/>
            <person name="Biernat P."/>
            <person name="Pawlowska J."/>
        </authorList>
    </citation>
    <scope>NUCLEOTIDE SEQUENCE</scope>
    <source>
        <strain evidence="4">WA0000018081</strain>
    </source>
</reference>
<dbReference type="InterPro" id="IPR000717">
    <property type="entry name" value="PCI_dom"/>
</dbReference>
<dbReference type="EMBL" id="JAEPRE010000059">
    <property type="protein sequence ID" value="KAG2234200.1"/>
    <property type="molecule type" value="Genomic_DNA"/>
</dbReference>
<organism evidence="4 5">
    <name type="scientific">Thamnidium elegans</name>
    <dbReference type="NCBI Taxonomy" id="101142"/>
    <lineage>
        <taxon>Eukaryota</taxon>
        <taxon>Fungi</taxon>
        <taxon>Fungi incertae sedis</taxon>
        <taxon>Mucoromycota</taxon>
        <taxon>Mucoromycotina</taxon>
        <taxon>Mucoromycetes</taxon>
        <taxon>Mucorales</taxon>
        <taxon>Mucorineae</taxon>
        <taxon>Mucoraceae</taxon>
        <taxon>Thamnidium</taxon>
    </lineage>
</organism>
<evidence type="ECO:0000259" key="3">
    <source>
        <dbReference type="PROSITE" id="PS50250"/>
    </source>
</evidence>
<dbReference type="Pfam" id="PF18261">
    <property type="entry name" value="Rpn9_C"/>
    <property type="match status" value="1"/>
</dbReference>
<feature type="domain" description="PCI" evidence="3">
    <location>
        <begin position="192"/>
        <end position="359"/>
    </location>
</feature>
<dbReference type="InterPro" id="IPR036390">
    <property type="entry name" value="WH_DNA-bd_sf"/>
</dbReference>
<evidence type="ECO:0000256" key="1">
    <source>
        <dbReference type="ARBA" id="ARBA00006207"/>
    </source>
</evidence>
<dbReference type="Pfam" id="PF01399">
    <property type="entry name" value="PCI"/>
    <property type="match status" value="1"/>
</dbReference>
<evidence type="ECO:0000313" key="4">
    <source>
        <dbReference type="EMBL" id="KAG2234200.1"/>
    </source>
</evidence>
<dbReference type="InterPro" id="IPR054179">
    <property type="entry name" value="PSD13_N"/>
</dbReference>
<dbReference type="GO" id="GO:0005829">
    <property type="term" value="C:cytosol"/>
    <property type="evidence" value="ECO:0007669"/>
    <property type="project" value="TreeGrafter"/>
</dbReference>
<gene>
    <name evidence="4" type="ORF">INT48_006000</name>
</gene>
<dbReference type="InterPro" id="IPR040798">
    <property type="entry name" value="Rpn9_C"/>
</dbReference>
<proteinExistence type="inferred from homology"/>
<dbReference type="PANTHER" id="PTHR10539:SF0">
    <property type="entry name" value="26S PROTEASOME NON-ATPASE REGULATORY SUBUNIT 13"/>
    <property type="match status" value="1"/>
</dbReference>
<comment type="similarity">
    <text evidence="1">Belongs to the proteasome subunit S11 family.</text>
</comment>
<dbReference type="GO" id="GO:0005634">
    <property type="term" value="C:nucleus"/>
    <property type="evidence" value="ECO:0007669"/>
    <property type="project" value="TreeGrafter"/>
</dbReference>
<comment type="caution">
    <text evidence="4">The sequence shown here is derived from an EMBL/GenBank/DDBJ whole genome shotgun (WGS) entry which is preliminary data.</text>
</comment>
<accession>A0A8H7VV19</accession>
<dbReference type="GO" id="GO:0008541">
    <property type="term" value="C:proteasome regulatory particle, lid subcomplex"/>
    <property type="evidence" value="ECO:0007669"/>
    <property type="project" value="TreeGrafter"/>
</dbReference>
<dbReference type="SUPFAM" id="SSF46785">
    <property type="entry name" value="Winged helix' DNA-binding domain"/>
    <property type="match status" value="1"/>
</dbReference>
<dbReference type="Pfam" id="PF22037">
    <property type="entry name" value="PSD13_N"/>
    <property type="match status" value="1"/>
</dbReference>
<dbReference type="Proteomes" id="UP000613177">
    <property type="component" value="Unassembled WGS sequence"/>
</dbReference>
<sequence length="398" mass="45982">MRTSFFKNRLTAMAQTMDIDFDVPKFLYEERQKVDGPLQQYFVDFEDLYERKLWHQLTTRVLDFFKEPRSTSHRIPVYRNFVAEWEDKINKLSLVTIALQAANQFKDLQESVDFLSEIIKKVDTPETKDVYVLAVMESANFKLKLNQADEVKKAIDESEKILDSFDSVEPVIYASFYRVSAEYYKAKANYAQYYKSALLYLACVDIGELTLADRIERAYDLSISALLGDMIYNFGELLMHPILDALLGTEHDWLRSLLFAFNAGDIGKYEALVPHFTKQPLLQQNQAALSRKICLMSLIEAVFRRSTDNRSIPFSEIAAETRLSVDEVEHLVMKALSLNLIRGSIDQVDQIVVVTWVQPRVLDKDQIDGMRRKLEEWDNQVKKISSFVGEQGGEVFAQ</sequence>
<dbReference type="PROSITE" id="PS50250">
    <property type="entry name" value="PCI"/>
    <property type="match status" value="1"/>
</dbReference>
<keyword evidence="2" id="KW-0647">Proteasome</keyword>
<name>A0A8H7VV19_9FUNG</name>
<evidence type="ECO:0000313" key="5">
    <source>
        <dbReference type="Proteomes" id="UP000613177"/>
    </source>
</evidence>
<dbReference type="InterPro" id="IPR035298">
    <property type="entry name" value="PSMD13"/>
</dbReference>
<evidence type="ECO:0000256" key="2">
    <source>
        <dbReference type="ARBA" id="ARBA00022942"/>
    </source>
</evidence>
<dbReference type="SMART" id="SM00088">
    <property type="entry name" value="PINT"/>
    <property type="match status" value="1"/>
</dbReference>
<dbReference type="PANTHER" id="PTHR10539">
    <property type="entry name" value="26S PROTEASOME NON-ATPASE REGULATORY SUBUNIT 13"/>
    <property type="match status" value="1"/>
</dbReference>
<dbReference type="GO" id="GO:0006511">
    <property type="term" value="P:ubiquitin-dependent protein catabolic process"/>
    <property type="evidence" value="ECO:0007669"/>
    <property type="project" value="TreeGrafter"/>
</dbReference>
<dbReference type="GO" id="GO:0005198">
    <property type="term" value="F:structural molecule activity"/>
    <property type="evidence" value="ECO:0007669"/>
    <property type="project" value="TreeGrafter"/>
</dbReference>